<evidence type="ECO:0000313" key="3">
    <source>
        <dbReference type="EMBL" id="KHQ53295.1"/>
    </source>
</evidence>
<dbReference type="Proteomes" id="UP000030960">
    <property type="component" value="Unassembled WGS sequence"/>
</dbReference>
<dbReference type="PANTHER" id="PTHR46268:SF6">
    <property type="entry name" value="UNIVERSAL STRESS PROTEIN UP12"/>
    <property type="match status" value="1"/>
</dbReference>
<sequence>MYKNILVPIAFDEESDTRIGAATSVARRLAAEGARITFLHVLEQVPGYVASYLPADYAAQARKVVEDELNDMAATVPGGVGLVVSGHSGRTILDWASDNDTDLIVIASHRPGMQDLLLGSTAAKVVRHAQCAVHVLR</sequence>
<accession>A0A225PKN7</accession>
<dbReference type="InterPro" id="IPR006016">
    <property type="entry name" value="UspA"/>
</dbReference>
<name>A0A0B3RQ71_9RHOB</name>
<dbReference type="Pfam" id="PF00582">
    <property type="entry name" value="Usp"/>
    <property type="match status" value="1"/>
</dbReference>
<evidence type="ECO:0000259" key="2">
    <source>
        <dbReference type="Pfam" id="PF00582"/>
    </source>
</evidence>
<dbReference type="Gene3D" id="3.40.50.620">
    <property type="entry name" value="HUPs"/>
    <property type="match status" value="1"/>
</dbReference>
<dbReference type="InterPro" id="IPR006015">
    <property type="entry name" value="Universal_stress_UspA"/>
</dbReference>
<evidence type="ECO:0000256" key="1">
    <source>
        <dbReference type="ARBA" id="ARBA00008791"/>
    </source>
</evidence>
<gene>
    <name evidence="3" type="ORF">OA50_02322</name>
</gene>
<organism evidence="3 4">
    <name type="scientific">Mameliella alba</name>
    <dbReference type="NCBI Taxonomy" id="561184"/>
    <lineage>
        <taxon>Bacteria</taxon>
        <taxon>Pseudomonadati</taxon>
        <taxon>Pseudomonadota</taxon>
        <taxon>Alphaproteobacteria</taxon>
        <taxon>Rhodobacterales</taxon>
        <taxon>Roseobacteraceae</taxon>
        <taxon>Mameliella</taxon>
    </lineage>
</organism>
<accession>A0A0B3RQ71</accession>
<accession>A0A225QF88</accession>
<protein>
    <submittedName>
        <fullName evidence="3">Universal stress protein</fullName>
    </submittedName>
</protein>
<dbReference type="AlphaFoldDB" id="A0A0B3RQ71"/>
<evidence type="ECO:0000313" key="4">
    <source>
        <dbReference type="Proteomes" id="UP000030960"/>
    </source>
</evidence>
<dbReference type="STRING" id="561184.SAMN05216376_114108"/>
<proteinExistence type="inferred from homology"/>
<comment type="caution">
    <text evidence="3">The sequence shown here is derived from an EMBL/GenBank/DDBJ whole genome shotgun (WGS) entry which is preliminary data.</text>
</comment>
<dbReference type="PANTHER" id="PTHR46268">
    <property type="entry name" value="STRESS RESPONSE PROTEIN NHAX"/>
    <property type="match status" value="1"/>
</dbReference>
<dbReference type="SUPFAM" id="SSF52402">
    <property type="entry name" value="Adenine nucleotide alpha hydrolases-like"/>
    <property type="match status" value="1"/>
</dbReference>
<dbReference type="InterPro" id="IPR014729">
    <property type="entry name" value="Rossmann-like_a/b/a_fold"/>
</dbReference>
<reference evidence="3 4" key="1">
    <citation type="submission" date="2014-10" db="EMBL/GenBank/DDBJ databases">
        <title>Genome sequence of Ponticoccus sp. strain UMTAT08 isolated from clonal culture of toxic dinoflagellate Alexandrium tamiyavanichii.</title>
        <authorList>
            <person name="Gan H.Y."/>
            <person name="Muhd D.-D."/>
            <person name="Mohd Noor M.E."/>
            <person name="Yeong Y.S."/>
            <person name="Usup G."/>
        </authorList>
    </citation>
    <scope>NUCLEOTIDE SEQUENCE [LARGE SCALE GENOMIC DNA]</scope>
    <source>
        <strain evidence="3 4">UMTAT08</strain>
    </source>
</reference>
<dbReference type="PRINTS" id="PR01438">
    <property type="entry name" value="UNVRSLSTRESS"/>
</dbReference>
<dbReference type="PATRIC" id="fig|1515334.3.peg.2341"/>
<dbReference type="CDD" id="cd00293">
    <property type="entry name" value="USP-like"/>
    <property type="match status" value="1"/>
</dbReference>
<keyword evidence="4" id="KW-1185">Reference proteome</keyword>
<dbReference type="EMBL" id="JSUQ01000008">
    <property type="protein sequence ID" value="KHQ53295.1"/>
    <property type="molecule type" value="Genomic_DNA"/>
</dbReference>
<dbReference type="OrthoDB" id="9792500at2"/>
<dbReference type="RefSeq" id="WP_043141180.1">
    <property type="nucleotide sequence ID" value="NZ_BMGQ01000015.1"/>
</dbReference>
<comment type="similarity">
    <text evidence="1">Belongs to the universal stress protein A family.</text>
</comment>
<feature type="domain" description="UspA" evidence="2">
    <location>
        <begin position="1"/>
        <end position="137"/>
    </location>
</feature>
<dbReference type="GeneID" id="66503099"/>